<comment type="caution">
    <text evidence="2">The sequence shown here is derived from an EMBL/GenBank/DDBJ whole genome shotgun (WGS) entry which is preliminary data.</text>
</comment>
<dbReference type="AlphaFoldDB" id="A0A3E5GS65"/>
<sequence>MTNLIEERLEELGIVLPVAPAKGGNYKPIKRFSNEKLAYFSGFGSTTESFQIFGKLGKKVTREQGYEAAKSCILNLLAAFQRDVGSLDQIGSFVKMLVFVSSDNEFYQQPEVANGATDLLVDIFGEEIGLPARSAIGVNVLPGNIPVEIEVLVELKDK</sequence>
<dbReference type="EMBL" id="QSVQ01000010">
    <property type="protein sequence ID" value="RGO50119.1"/>
    <property type="molecule type" value="Genomic_DNA"/>
</dbReference>
<dbReference type="CDD" id="cd02199">
    <property type="entry name" value="YjgF_YER057c_UK114_like_1"/>
    <property type="match status" value="1"/>
</dbReference>
<dbReference type="Proteomes" id="UP000261055">
    <property type="component" value="Unassembled WGS sequence"/>
</dbReference>
<gene>
    <name evidence="2" type="ORF">DXB12_09675</name>
</gene>
<feature type="domain" description="Endoribonuclease L-PSP/chorismate mutase-like" evidence="1">
    <location>
        <begin position="6"/>
        <end position="144"/>
    </location>
</feature>
<proteinExistence type="predicted"/>
<dbReference type="InterPro" id="IPR013813">
    <property type="entry name" value="Endoribo_LPSP/chorism_mut-like"/>
</dbReference>
<dbReference type="InterPro" id="IPR035959">
    <property type="entry name" value="RutC-like_sf"/>
</dbReference>
<dbReference type="PANTHER" id="PTHR43760">
    <property type="entry name" value="ENDORIBONUCLEASE-RELATED"/>
    <property type="match status" value="1"/>
</dbReference>
<dbReference type="Gene3D" id="3.30.1330.40">
    <property type="entry name" value="RutC-like"/>
    <property type="match status" value="1"/>
</dbReference>
<evidence type="ECO:0000259" key="1">
    <source>
        <dbReference type="Pfam" id="PF14588"/>
    </source>
</evidence>
<reference evidence="2 3" key="1">
    <citation type="submission" date="2018-08" db="EMBL/GenBank/DDBJ databases">
        <title>A genome reference for cultivated species of the human gut microbiota.</title>
        <authorList>
            <person name="Zou Y."/>
            <person name="Xue W."/>
            <person name="Luo G."/>
        </authorList>
    </citation>
    <scope>NUCLEOTIDE SEQUENCE [LARGE SCALE GENOMIC DNA]</scope>
    <source>
        <strain evidence="2 3">OM02-12</strain>
    </source>
</reference>
<keyword evidence="3" id="KW-1185">Reference proteome</keyword>
<evidence type="ECO:0000313" key="2">
    <source>
        <dbReference type="EMBL" id="RGO50119.1"/>
    </source>
</evidence>
<name>A0A3E5GS65_9FIRM</name>
<organism evidence="2 3">
    <name type="scientific">Dorea formicigenerans</name>
    <dbReference type="NCBI Taxonomy" id="39486"/>
    <lineage>
        <taxon>Bacteria</taxon>
        <taxon>Bacillati</taxon>
        <taxon>Bacillota</taxon>
        <taxon>Clostridia</taxon>
        <taxon>Lachnospirales</taxon>
        <taxon>Lachnospiraceae</taxon>
        <taxon>Dorea</taxon>
    </lineage>
</organism>
<accession>A0A3E5GS65</accession>
<dbReference type="PANTHER" id="PTHR43760:SF1">
    <property type="entry name" value="ENDORIBONUCLEASE L-PSP_CHORISMATE MUTASE-LIKE DOMAIN-CONTAINING PROTEIN"/>
    <property type="match status" value="1"/>
</dbReference>
<dbReference type="SUPFAM" id="SSF55298">
    <property type="entry name" value="YjgF-like"/>
    <property type="match status" value="1"/>
</dbReference>
<protein>
    <submittedName>
        <fullName evidence="2">RidA family protein</fullName>
    </submittedName>
</protein>
<dbReference type="Pfam" id="PF14588">
    <property type="entry name" value="YjgF_endoribonc"/>
    <property type="match status" value="1"/>
</dbReference>
<evidence type="ECO:0000313" key="3">
    <source>
        <dbReference type="Proteomes" id="UP000261055"/>
    </source>
</evidence>